<evidence type="ECO:0000313" key="3">
    <source>
        <dbReference type="Proteomes" id="UP000054564"/>
    </source>
</evidence>
<dbReference type="EMBL" id="AJIL01000016">
    <property type="protein sequence ID" value="KNF03538.1"/>
    <property type="molecule type" value="Genomic_DNA"/>
</dbReference>
<organism evidence="2 3">
    <name type="scientific">Puccinia striiformis f. sp. tritici PST-78</name>
    <dbReference type="NCBI Taxonomy" id="1165861"/>
    <lineage>
        <taxon>Eukaryota</taxon>
        <taxon>Fungi</taxon>
        <taxon>Dikarya</taxon>
        <taxon>Basidiomycota</taxon>
        <taxon>Pucciniomycotina</taxon>
        <taxon>Pucciniomycetes</taxon>
        <taxon>Pucciniales</taxon>
        <taxon>Pucciniaceae</taxon>
        <taxon>Puccinia</taxon>
    </lineage>
</organism>
<reference evidence="3" key="1">
    <citation type="submission" date="2014-03" db="EMBL/GenBank/DDBJ databases">
        <title>The Genome Sequence of Puccinia striiformis f. sp. tritici PST-78.</title>
        <authorList>
            <consortium name="The Broad Institute Genome Sequencing Platform"/>
            <person name="Cuomo C."/>
            <person name="Hulbert S."/>
            <person name="Chen X."/>
            <person name="Walker B."/>
            <person name="Young S.K."/>
            <person name="Zeng Q."/>
            <person name="Gargeya S."/>
            <person name="Fitzgerald M."/>
            <person name="Haas B."/>
            <person name="Abouelleil A."/>
            <person name="Alvarado L."/>
            <person name="Arachchi H.M."/>
            <person name="Berlin A.M."/>
            <person name="Chapman S.B."/>
            <person name="Goldberg J."/>
            <person name="Griggs A."/>
            <person name="Gujja S."/>
            <person name="Hansen M."/>
            <person name="Howarth C."/>
            <person name="Imamovic A."/>
            <person name="Larimer J."/>
            <person name="McCowan C."/>
            <person name="Montmayeur A."/>
            <person name="Murphy C."/>
            <person name="Neiman D."/>
            <person name="Pearson M."/>
            <person name="Priest M."/>
            <person name="Roberts A."/>
            <person name="Saif S."/>
            <person name="Shea T."/>
            <person name="Sisk P."/>
            <person name="Sykes S."/>
            <person name="Wortman J."/>
            <person name="Nusbaum C."/>
            <person name="Birren B."/>
        </authorList>
    </citation>
    <scope>NUCLEOTIDE SEQUENCE [LARGE SCALE GENOMIC DNA]</scope>
    <source>
        <strain evidence="3">race PST-78</strain>
    </source>
</reference>
<feature type="compositionally biased region" description="Basic and acidic residues" evidence="1">
    <location>
        <begin position="342"/>
        <end position="358"/>
    </location>
</feature>
<name>A0A0L0VW99_9BASI</name>
<gene>
    <name evidence="2" type="ORF">PSTG_03066</name>
</gene>
<keyword evidence="3" id="KW-1185">Reference proteome</keyword>
<feature type="compositionally biased region" description="Polar residues" evidence="1">
    <location>
        <begin position="68"/>
        <end position="116"/>
    </location>
</feature>
<evidence type="ECO:0000256" key="1">
    <source>
        <dbReference type="SAM" id="MobiDB-lite"/>
    </source>
</evidence>
<comment type="caution">
    <text evidence="2">The sequence shown here is derived from an EMBL/GenBank/DDBJ whole genome shotgun (WGS) entry which is preliminary data.</text>
</comment>
<feature type="region of interest" description="Disordered" evidence="1">
    <location>
        <begin position="342"/>
        <end position="365"/>
    </location>
</feature>
<feature type="region of interest" description="Disordered" evidence="1">
    <location>
        <begin position="131"/>
        <end position="156"/>
    </location>
</feature>
<dbReference type="OrthoDB" id="2507698at2759"/>
<dbReference type="Proteomes" id="UP000054564">
    <property type="component" value="Unassembled WGS sequence"/>
</dbReference>
<sequence>MPSSTQTDLRAPSDPEDHTTSGTTPQAEQKLPAMQSSSPTNQYVRPNDGGAASHQSRIHFHPKRPHASNENQLISSYYDSNLNPASQANGFLHTSHSNKRSSSQANETQRFSPYHNTQKIGVCLPKLSASLNPSDKCPKPRRRNVPSKPKYPKYEGLSNFAAPSDLVSDIIPGSYTNSLDQSSPPSSKSMSCLTPERMSLKDYGHSMTLDDGHTQEGSSIPIDFLKRLDFEEWDQRKQNLLQMVEDRKSLFLQGGFAETSGKPFLPDEKAIEKKPIPNRWVWYMHLSTDYDKANNTRVPAGGPAGYLKYGWDRLGVAGKQPYQELADIYSAQRLKFMAEHGIAEDTTKKKSKQSDKPKARNRKSQEVVAIGENFANQSQSPYNKMACPTESIEQTISGHVSNLHGNPSFLPLQPILQPNLFYEQYNRYPFEKPQYDYVDGSSEIFEMNEANSYSSYLQSPESIPSGFSPLGYETTYGHRYKSDATTDYIGTPLGYPSSPTEYPFACNPSSTYSYQAASEFQTWSTLSPESINSVRSETVGVFPPPCMNNTSTSTVNYNILTPSNAFMEPFNRHEMDLNVLHTGINY</sequence>
<dbReference type="AlphaFoldDB" id="A0A0L0VW99"/>
<protein>
    <submittedName>
        <fullName evidence="2">Uncharacterized protein</fullName>
    </submittedName>
</protein>
<accession>A0A0L0VW99</accession>
<feature type="region of interest" description="Disordered" evidence="1">
    <location>
        <begin position="1"/>
        <end position="116"/>
    </location>
</feature>
<feature type="compositionally biased region" description="Polar residues" evidence="1">
    <location>
        <begin position="34"/>
        <end position="44"/>
    </location>
</feature>
<evidence type="ECO:0000313" key="2">
    <source>
        <dbReference type="EMBL" id="KNF03538.1"/>
    </source>
</evidence>
<feature type="compositionally biased region" description="Basic residues" evidence="1">
    <location>
        <begin position="56"/>
        <end position="66"/>
    </location>
</feature>
<proteinExistence type="predicted"/>